<comment type="cofactor">
    <cofactor evidence="1 13">
        <name>heme</name>
        <dbReference type="ChEBI" id="CHEBI:30413"/>
    </cofactor>
</comment>
<dbReference type="GO" id="GO:0005789">
    <property type="term" value="C:endoplasmic reticulum membrane"/>
    <property type="evidence" value="ECO:0007669"/>
    <property type="project" value="UniProtKB-SubCell"/>
</dbReference>
<dbReference type="InterPro" id="IPR002401">
    <property type="entry name" value="Cyt_P450_E_grp-I"/>
</dbReference>
<evidence type="ECO:0000256" key="7">
    <source>
        <dbReference type="ARBA" id="ARBA00022824"/>
    </source>
</evidence>
<evidence type="ECO:0000256" key="2">
    <source>
        <dbReference type="ARBA" id="ARBA00004174"/>
    </source>
</evidence>
<proteinExistence type="inferred from homology"/>
<evidence type="ECO:0000256" key="11">
    <source>
        <dbReference type="ARBA" id="ARBA00023033"/>
    </source>
</evidence>
<evidence type="ECO:0000256" key="12">
    <source>
        <dbReference type="ARBA" id="ARBA00023136"/>
    </source>
</evidence>
<keyword evidence="7" id="KW-0256">Endoplasmic reticulum</keyword>
<dbReference type="InterPro" id="IPR036396">
    <property type="entry name" value="Cyt_P450_sf"/>
</dbReference>
<dbReference type="InterPro" id="IPR017972">
    <property type="entry name" value="Cyt_P450_CS"/>
</dbReference>
<evidence type="ECO:0000256" key="5">
    <source>
        <dbReference type="ARBA" id="ARBA00022617"/>
    </source>
</evidence>
<dbReference type="OrthoDB" id="2789670at2759"/>
<keyword evidence="8" id="KW-0492">Microsome</keyword>
<evidence type="ECO:0000256" key="13">
    <source>
        <dbReference type="PIRSR" id="PIRSR602401-1"/>
    </source>
</evidence>
<keyword evidence="15" id="KW-0812">Transmembrane</keyword>
<dbReference type="GO" id="GO:0004497">
    <property type="term" value="F:monooxygenase activity"/>
    <property type="evidence" value="ECO:0007669"/>
    <property type="project" value="UniProtKB-KW"/>
</dbReference>
<dbReference type="PROSITE" id="PS00086">
    <property type="entry name" value="CYTOCHROME_P450"/>
    <property type="match status" value="1"/>
</dbReference>
<dbReference type="GO" id="GO:0016705">
    <property type="term" value="F:oxidoreductase activity, acting on paired donors, with incorporation or reduction of molecular oxygen"/>
    <property type="evidence" value="ECO:0007669"/>
    <property type="project" value="InterPro"/>
</dbReference>
<dbReference type="GO" id="GO:0005506">
    <property type="term" value="F:iron ion binding"/>
    <property type="evidence" value="ECO:0007669"/>
    <property type="project" value="InterPro"/>
</dbReference>
<dbReference type="GO" id="GO:0020037">
    <property type="term" value="F:heme binding"/>
    <property type="evidence" value="ECO:0007669"/>
    <property type="project" value="InterPro"/>
</dbReference>
<dbReference type="PANTHER" id="PTHR24292">
    <property type="entry name" value="CYTOCHROME P450"/>
    <property type="match status" value="1"/>
</dbReference>
<accession>A0A6P3X9Q8</accession>
<dbReference type="InterPro" id="IPR050476">
    <property type="entry name" value="Insect_CytP450_Detox"/>
</dbReference>
<dbReference type="KEGG" id="dqu:106744683"/>
<feature type="transmembrane region" description="Helical" evidence="15">
    <location>
        <begin position="6"/>
        <end position="23"/>
    </location>
</feature>
<dbReference type="PRINTS" id="PR00463">
    <property type="entry name" value="EP450I"/>
</dbReference>
<dbReference type="Pfam" id="PF00067">
    <property type="entry name" value="p450"/>
    <property type="match status" value="1"/>
</dbReference>
<dbReference type="PRINTS" id="PR00385">
    <property type="entry name" value="P450"/>
</dbReference>
<keyword evidence="10 13" id="KW-0408">Iron</keyword>
<dbReference type="InterPro" id="IPR001128">
    <property type="entry name" value="Cyt_P450"/>
</dbReference>
<dbReference type="RefSeq" id="XP_014475126.1">
    <property type="nucleotide sequence ID" value="XM_014619640.1"/>
</dbReference>
<evidence type="ECO:0000256" key="8">
    <source>
        <dbReference type="ARBA" id="ARBA00022848"/>
    </source>
</evidence>
<dbReference type="GeneID" id="106744683"/>
<feature type="transmembrane region" description="Helical" evidence="15">
    <location>
        <begin position="35"/>
        <end position="52"/>
    </location>
</feature>
<dbReference type="FunFam" id="1.10.630.10:FF:000042">
    <property type="entry name" value="Cytochrome P450"/>
    <property type="match status" value="1"/>
</dbReference>
<keyword evidence="6 13" id="KW-0479">Metal-binding</keyword>
<dbReference type="Gene3D" id="1.10.630.10">
    <property type="entry name" value="Cytochrome P450"/>
    <property type="match status" value="1"/>
</dbReference>
<evidence type="ECO:0000256" key="14">
    <source>
        <dbReference type="RuleBase" id="RU000461"/>
    </source>
</evidence>
<evidence type="ECO:0000256" key="10">
    <source>
        <dbReference type="ARBA" id="ARBA00023004"/>
    </source>
</evidence>
<keyword evidence="11 14" id="KW-0503">Monooxygenase</keyword>
<evidence type="ECO:0000256" key="3">
    <source>
        <dbReference type="ARBA" id="ARBA00004406"/>
    </source>
</evidence>
<keyword evidence="16" id="KW-1185">Reference proteome</keyword>
<dbReference type="AlphaFoldDB" id="A0A6P3X9Q8"/>
<evidence type="ECO:0000256" key="9">
    <source>
        <dbReference type="ARBA" id="ARBA00023002"/>
    </source>
</evidence>
<evidence type="ECO:0000256" key="4">
    <source>
        <dbReference type="ARBA" id="ARBA00010617"/>
    </source>
</evidence>
<organism evidence="16 17">
    <name type="scientific">Dinoponera quadriceps</name>
    <name type="common">South American ant</name>
    <dbReference type="NCBI Taxonomy" id="609295"/>
    <lineage>
        <taxon>Eukaryota</taxon>
        <taxon>Metazoa</taxon>
        <taxon>Ecdysozoa</taxon>
        <taxon>Arthropoda</taxon>
        <taxon>Hexapoda</taxon>
        <taxon>Insecta</taxon>
        <taxon>Pterygota</taxon>
        <taxon>Neoptera</taxon>
        <taxon>Endopterygota</taxon>
        <taxon>Hymenoptera</taxon>
        <taxon>Apocrita</taxon>
        <taxon>Aculeata</taxon>
        <taxon>Formicoidea</taxon>
        <taxon>Formicidae</taxon>
        <taxon>Ponerinae</taxon>
        <taxon>Ponerini</taxon>
        <taxon>Dinoponera</taxon>
    </lineage>
</organism>
<gene>
    <name evidence="17" type="primary">LOC106744683</name>
</gene>
<sequence length="526" mass="60648">MYDMHWTILLSIVIGTLGIYYFFSKRFHYFKRHNVIHVLPFSIFGDLWPIIFRQISFAAYIQKLYTSKPDAKYFGAYAMMKPIIFLRDPEIMKEVLIKNFDAFPNREGFGLINDPLFSKNLFSLQGQKWRDVRTLLSPAFTSSKMRTMFILMSECAVEFVKSLSKISADKGDMDMKDAFTRYTNDVIATCAFGIKVDSMSDPTNKFYVNGKDASSFQGLRSLKLIMFATFPRLMQALGWKFLKKDVREFFQDIVKDTIDTRDAKNITRPDMIQLMMDVRGKREAERELTIEEITAQAFIFFLGGFETSSTAMCFTAQEIAANPDVQAKLRQEIDKALEDSNGEATYEVINRLGYLDAVINESLRLHPPLVSSERQCERDYELPPALPSEKPFILKKGMSVWIPHYALQRDEKYFDDPDKFRPERFLDDNAYHNSPCYAPFGLGPRMCIASRFAILEIKVLLFHLLARCELKPGAKAILPIKLSKSAFMMAPEGGFWLRVKRRNDVHFTIGSTTTLDNNVDNFGKMF</sequence>
<keyword evidence="15" id="KW-1133">Transmembrane helix</keyword>
<comment type="similarity">
    <text evidence="4 14">Belongs to the cytochrome P450 family.</text>
</comment>
<dbReference type="CDD" id="cd11056">
    <property type="entry name" value="CYP6-like"/>
    <property type="match status" value="1"/>
</dbReference>
<feature type="binding site" description="axial binding residue" evidence="13">
    <location>
        <position position="447"/>
    </location>
    <ligand>
        <name>heme</name>
        <dbReference type="ChEBI" id="CHEBI:30413"/>
    </ligand>
    <ligandPart>
        <name>Fe</name>
        <dbReference type="ChEBI" id="CHEBI:18248"/>
    </ligandPart>
</feature>
<evidence type="ECO:0000256" key="6">
    <source>
        <dbReference type="ARBA" id="ARBA00022723"/>
    </source>
</evidence>
<keyword evidence="9 14" id="KW-0560">Oxidoreductase</keyword>
<keyword evidence="5 13" id="KW-0349">Heme</keyword>
<dbReference type="PANTHER" id="PTHR24292:SF54">
    <property type="entry name" value="CYP9F3-RELATED"/>
    <property type="match status" value="1"/>
</dbReference>
<protein>
    <submittedName>
        <fullName evidence="17">Cytochrome P450 9e2-like</fullName>
    </submittedName>
</protein>
<keyword evidence="12 15" id="KW-0472">Membrane</keyword>
<evidence type="ECO:0000313" key="16">
    <source>
        <dbReference type="Proteomes" id="UP000515204"/>
    </source>
</evidence>
<evidence type="ECO:0000256" key="1">
    <source>
        <dbReference type="ARBA" id="ARBA00001971"/>
    </source>
</evidence>
<evidence type="ECO:0000313" key="17">
    <source>
        <dbReference type="RefSeq" id="XP_014475126.1"/>
    </source>
</evidence>
<comment type="subcellular location">
    <subcellularLocation>
        <location evidence="3">Endoplasmic reticulum membrane</location>
        <topology evidence="3">Peripheral membrane protein</topology>
    </subcellularLocation>
    <subcellularLocation>
        <location evidence="2">Microsome membrane</location>
        <topology evidence="2">Peripheral membrane protein</topology>
    </subcellularLocation>
</comment>
<name>A0A6P3X9Q8_DINQU</name>
<dbReference type="SUPFAM" id="SSF48264">
    <property type="entry name" value="Cytochrome P450"/>
    <property type="match status" value="1"/>
</dbReference>
<reference evidence="17" key="1">
    <citation type="submission" date="2025-08" db="UniProtKB">
        <authorList>
            <consortium name="RefSeq"/>
        </authorList>
    </citation>
    <scope>IDENTIFICATION</scope>
</reference>
<evidence type="ECO:0000256" key="15">
    <source>
        <dbReference type="SAM" id="Phobius"/>
    </source>
</evidence>
<dbReference type="Proteomes" id="UP000515204">
    <property type="component" value="Unplaced"/>
</dbReference>